<evidence type="ECO:0000313" key="4">
    <source>
        <dbReference type="EMBL" id="SHH22602.1"/>
    </source>
</evidence>
<dbReference type="Proteomes" id="UP000199758">
    <property type="component" value="Unassembled WGS sequence"/>
</dbReference>
<dbReference type="OrthoDB" id="9811352at2"/>
<dbReference type="InterPro" id="IPR050952">
    <property type="entry name" value="TRIM-NHL_E3_ligases"/>
</dbReference>
<evidence type="ECO:0000313" key="5">
    <source>
        <dbReference type="Proteomes" id="UP000199758"/>
    </source>
</evidence>
<organism evidence="4 5">
    <name type="scientific">Hydrocarboniphaga daqingensis</name>
    <dbReference type="NCBI Taxonomy" id="490188"/>
    <lineage>
        <taxon>Bacteria</taxon>
        <taxon>Pseudomonadati</taxon>
        <taxon>Pseudomonadota</taxon>
        <taxon>Gammaproteobacteria</taxon>
        <taxon>Nevskiales</taxon>
        <taxon>Nevskiaceae</taxon>
        <taxon>Hydrocarboniphaga</taxon>
    </lineage>
</organism>
<dbReference type="InterPro" id="IPR011042">
    <property type="entry name" value="6-blade_b-propeller_TolB-like"/>
</dbReference>
<keyword evidence="5" id="KW-1185">Reference proteome</keyword>
<dbReference type="EMBL" id="FQWZ01000007">
    <property type="protein sequence ID" value="SHH22602.1"/>
    <property type="molecule type" value="Genomic_DNA"/>
</dbReference>
<dbReference type="STRING" id="490188.SAMN04488068_2961"/>
<reference evidence="4 5" key="1">
    <citation type="submission" date="2016-11" db="EMBL/GenBank/DDBJ databases">
        <authorList>
            <person name="Jaros S."/>
            <person name="Januszkiewicz K."/>
            <person name="Wedrychowicz H."/>
        </authorList>
    </citation>
    <scope>NUCLEOTIDE SEQUENCE [LARGE SCALE GENOMIC DNA]</scope>
    <source>
        <strain evidence="4 5">CGMCC 1.7049</strain>
    </source>
</reference>
<evidence type="ECO:0000256" key="1">
    <source>
        <dbReference type="ARBA" id="ARBA00022737"/>
    </source>
</evidence>
<dbReference type="PANTHER" id="PTHR24104">
    <property type="entry name" value="E3 UBIQUITIN-PROTEIN LIGASE NHLRC1-RELATED"/>
    <property type="match status" value="1"/>
</dbReference>
<evidence type="ECO:0000256" key="2">
    <source>
        <dbReference type="SAM" id="MobiDB-lite"/>
    </source>
</evidence>
<proteinExistence type="predicted"/>
<evidence type="ECO:0000256" key="3">
    <source>
        <dbReference type="SAM" id="SignalP"/>
    </source>
</evidence>
<dbReference type="SUPFAM" id="SSF63825">
    <property type="entry name" value="YWTD domain"/>
    <property type="match status" value="1"/>
</dbReference>
<keyword evidence="3" id="KW-0732">Signal</keyword>
<feature type="signal peptide" evidence="3">
    <location>
        <begin position="1"/>
        <end position="30"/>
    </location>
</feature>
<dbReference type="AlphaFoldDB" id="A0A1M5R8G0"/>
<feature type="compositionally biased region" description="Acidic residues" evidence="2">
    <location>
        <begin position="354"/>
        <end position="364"/>
    </location>
</feature>
<feature type="chain" id="PRO_5009913396" evidence="3">
    <location>
        <begin position="31"/>
        <end position="398"/>
    </location>
</feature>
<dbReference type="GO" id="GO:0061630">
    <property type="term" value="F:ubiquitin protein ligase activity"/>
    <property type="evidence" value="ECO:0007669"/>
    <property type="project" value="TreeGrafter"/>
</dbReference>
<dbReference type="InterPro" id="IPR001258">
    <property type="entry name" value="NHL_repeat"/>
</dbReference>
<protein>
    <submittedName>
        <fullName evidence="4">NHL repeat-containing protein</fullName>
    </submittedName>
</protein>
<dbReference type="Pfam" id="PF01436">
    <property type="entry name" value="NHL"/>
    <property type="match status" value="1"/>
</dbReference>
<sequence length="398" mass="41755">MPVFPSTPLRRATSILCLSTLMLWGLSACGGNSSDDDDVDMPEAFALLGQDSFTGSQSNRGNSVNALGLAQPLGGVATNGSLFYLADYSNHRILGWNSIPSSSAVAPDFVIGQSDFTSNSSGTSSSKLALPASVSITDSRLVVADAGNNRVLIWNNLPTANTPADVVVGQSDFSGNDPGTGSGALNFPIAATIANNKLFVVDQYNNRVLIWNSVPDASGSDASVVLGQPDFTTATAADEEDGLTNPASLWTDGLRLLVSDSGNNRVMYWSSIPRSSGSDATYVIGQTDFSRTAAGVGQAALRTPYGVTSDGTRIYIADAENNRVIKFDSFPIANGASAVDTYGQDSYSARTPNDDDQDGASDDEPSSRTLSSPTGATYFNGVLYVTDRSNHRVLFFPD</sequence>
<name>A0A1M5R8G0_9GAMM</name>
<dbReference type="RefSeq" id="WP_084083465.1">
    <property type="nucleotide sequence ID" value="NZ_FQWZ01000007.1"/>
</dbReference>
<keyword evidence="1" id="KW-0677">Repeat</keyword>
<gene>
    <name evidence="4" type="ORF">SAMN04488068_2961</name>
</gene>
<accession>A0A1M5R8G0</accession>
<dbReference type="CDD" id="cd05819">
    <property type="entry name" value="NHL"/>
    <property type="match status" value="1"/>
</dbReference>
<dbReference type="Gene3D" id="2.40.10.500">
    <property type="match status" value="2"/>
</dbReference>
<dbReference type="GO" id="GO:0043161">
    <property type="term" value="P:proteasome-mediated ubiquitin-dependent protein catabolic process"/>
    <property type="evidence" value="ECO:0007669"/>
    <property type="project" value="TreeGrafter"/>
</dbReference>
<dbReference type="GO" id="GO:0000209">
    <property type="term" value="P:protein polyubiquitination"/>
    <property type="evidence" value="ECO:0007669"/>
    <property type="project" value="TreeGrafter"/>
</dbReference>
<dbReference type="Gene3D" id="2.120.10.30">
    <property type="entry name" value="TolB, C-terminal domain"/>
    <property type="match status" value="1"/>
</dbReference>
<feature type="region of interest" description="Disordered" evidence="2">
    <location>
        <begin position="343"/>
        <end position="373"/>
    </location>
</feature>
<dbReference type="PANTHER" id="PTHR24104:SF51">
    <property type="entry name" value="SMP-30_GLUCONOLACTONASE_LRE-LIKE REGION DOMAIN-CONTAINING PROTEIN"/>
    <property type="match status" value="1"/>
</dbReference>